<dbReference type="PANTHER" id="PTHR35936">
    <property type="entry name" value="MEMBRANE-BOUND LYTIC MUREIN TRANSGLYCOSYLASE F"/>
    <property type="match status" value="1"/>
</dbReference>
<accession>A0A2N4U539</accession>
<dbReference type="EMBL" id="PDNW01000006">
    <property type="protein sequence ID" value="PLC50117.1"/>
    <property type="molecule type" value="Genomic_DNA"/>
</dbReference>
<dbReference type="PANTHER" id="PTHR35936:SF17">
    <property type="entry name" value="ARGININE-BINDING EXTRACELLULAR PROTEIN ARTP"/>
    <property type="match status" value="1"/>
</dbReference>
<keyword evidence="1" id="KW-0732">Signal</keyword>
<dbReference type="AlphaFoldDB" id="A0A2N4U539"/>
<dbReference type="GO" id="GO:0004519">
    <property type="term" value="F:endonuclease activity"/>
    <property type="evidence" value="ECO:0007669"/>
    <property type="project" value="UniProtKB-KW"/>
</dbReference>
<evidence type="ECO:0000256" key="1">
    <source>
        <dbReference type="ARBA" id="ARBA00022729"/>
    </source>
</evidence>
<keyword evidence="4" id="KW-1185">Reference proteome</keyword>
<evidence type="ECO:0000313" key="3">
    <source>
        <dbReference type="EMBL" id="PLC50117.1"/>
    </source>
</evidence>
<dbReference type="CDD" id="cd13623">
    <property type="entry name" value="PBP2_AA_hypothetical"/>
    <property type="match status" value="1"/>
</dbReference>
<dbReference type="SUPFAM" id="SSF53850">
    <property type="entry name" value="Periplasmic binding protein-like II"/>
    <property type="match status" value="1"/>
</dbReference>
<comment type="caution">
    <text evidence="3">The sequence shown here is derived from an EMBL/GenBank/DDBJ whole genome shotgun (WGS) entry which is preliminary data.</text>
</comment>
<dbReference type="Proteomes" id="UP000234190">
    <property type="component" value="Unassembled WGS sequence"/>
</dbReference>
<reference evidence="3 4" key="1">
    <citation type="submission" date="2017-10" db="EMBL/GenBank/DDBJ databases">
        <title>Two draft genome sequences of Pusillimonas sp. strains isolated from a nitrate- and radionuclide-contaminated groundwater in Russia.</title>
        <authorList>
            <person name="Grouzdev D.S."/>
            <person name="Tourova T.P."/>
            <person name="Goeva M.A."/>
            <person name="Babich T.L."/>
            <person name="Sokolova D.S."/>
            <person name="Abdullin R."/>
            <person name="Poltaraus A.B."/>
            <person name="Toshchakov S.V."/>
            <person name="Nazina T.N."/>
        </authorList>
    </citation>
    <scope>NUCLEOTIDE SEQUENCE [LARGE SCALE GENOMIC DNA]</scope>
    <source>
        <strain evidence="3 4">JR1/69-3-13</strain>
    </source>
</reference>
<proteinExistence type="predicted"/>
<protein>
    <submittedName>
        <fullName evidence="3">Restriction endonuclease</fullName>
    </submittedName>
</protein>
<evidence type="ECO:0000259" key="2">
    <source>
        <dbReference type="SMART" id="SM00062"/>
    </source>
</evidence>
<gene>
    <name evidence="3" type="ORF">CR159_08915</name>
</gene>
<dbReference type="InterPro" id="IPR001638">
    <property type="entry name" value="Solute-binding_3/MltF_N"/>
</dbReference>
<keyword evidence="3" id="KW-0378">Hydrolase</keyword>
<organism evidence="3 4">
    <name type="scientific">Pollutimonas subterranea</name>
    <dbReference type="NCBI Taxonomy" id="2045210"/>
    <lineage>
        <taxon>Bacteria</taxon>
        <taxon>Pseudomonadati</taxon>
        <taxon>Pseudomonadota</taxon>
        <taxon>Betaproteobacteria</taxon>
        <taxon>Burkholderiales</taxon>
        <taxon>Alcaligenaceae</taxon>
        <taxon>Pollutimonas</taxon>
    </lineage>
</organism>
<sequence>MQTTLTPVIQDLVPTGTLRVAINFGNPVLAQPHPQTGAPMGVSADLASELARQLTVPLEFVTYDGAGKVFAAADTDAWDIAFMAIDPQRAEKVLYTRPYVIIEGSYVVHSDSPLKTIEDVDQEGVRIAVGKGAAYDLFLSRSLRHAEIVRADTSIAALELFLAQSLDAAAGVRQPLLAFASSHDGLRVIDGRFTAIEQAMATPKGRNRGLEFLTSFIDDMKASGFVAESLARSGQGDASVAP</sequence>
<dbReference type="SMART" id="SM00062">
    <property type="entry name" value="PBPb"/>
    <property type="match status" value="1"/>
</dbReference>
<dbReference type="OrthoDB" id="571173at2"/>
<dbReference type="Pfam" id="PF00497">
    <property type="entry name" value="SBP_bac_3"/>
    <property type="match status" value="1"/>
</dbReference>
<dbReference type="RefSeq" id="WP_102073665.1">
    <property type="nucleotide sequence ID" value="NZ_PDNW01000006.1"/>
</dbReference>
<keyword evidence="3" id="KW-0255">Endonuclease</keyword>
<feature type="domain" description="Solute-binding protein family 3/N-terminal" evidence="2">
    <location>
        <begin position="17"/>
        <end position="237"/>
    </location>
</feature>
<evidence type="ECO:0000313" key="4">
    <source>
        <dbReference type="Proteomes" id="UP000234190"/>
    </source>
</evidence>
<name>A0A2N4U539_9BURK</name>
<keyword evidence="3" id="KW-0540">Nuclease</keyword>
<dbReference type="Gene3D" id="3.40.190.10">
    <property type="entry name" value="Periplasmic binding protein-like II"/>
    <property type="match status" value="2"/>
</dbReference>